<name>A0A2T0RJ46_9RHOB</name>
<evidence type="ECO:0000313" key="3">
    <source>
        <dbReference type="Proteomes" id="UP000239480"/>
    </source>
</evidence>
<feature type="region of interest" description="Disordered" evidence="1">
    <location>
        <begin position="1"/>
        <end position="34"/>
    </location>
</feature>
<accession>A0A2T0RJ46</accession>
<dbReference type="Proteomes" id="UP000239480">
    <property type="component" value="Unassembled WGS sequence"/>
</dbReference>
<sequence>MTQDRIETKPATDTEPDSPEQHPEPVPEGAENMEHTLRRLTAEKEKKRARNPGLYL</sequence>
<organism evidence="2 3">
    <name type="scientific">Aliiruegeria haliotis</name>
    <dbReference type="NCBI Taxonomy" id="1280846"/>
    <lineage>
        <taxon>Bacteria</taxon>
        <taxon>Pseudomonadati</taxon>
        <taxon>Pseudomonadota</taxon>
        <taxon>Alphaproteobacteria</taxon>
        <taxon>Rhodobacterales</taxon>
        <taxon>Roseobacteraceae</taxon>
        <taxon>Aliiruegeria</taxon>
    </lineage>
</organism>
<reference evidence="2 3" key="1">
    <citation type="submission" date="2018-03" db="EMBL/GenBank/DDBJ databases">
        <title>Genomic Encyclopedia of Archaeal and Bacterial Type Strains, Phase II (KMG-II): from individual species to whole genera.</title>
        <authorList>
            <person name="Goeker M."/>
        </authorList>
    </citation>
    <scope>NUCLEOTIDE SEQUENCE [LARGE SCALE GENOMIC DNA]</scope>
    <source>
        <strain evidence="2 3">DSM 29328</strain>
    </source>
</reference>
<comment type="caution">
    <text evidence="2">The sequence shown here is derived from an EMBL/GenBank/DDBJ whole genome shotgun (WGS) entry which is preliminary data.</text>
</comment>
<dbReference type="RefSeq" id="WP_158263604.1">
    <property type="nucleotide sequence ID" value="NZ_PVTD01000010.1"/>
</dbReference>
<feature type="compositionally biased region" description="Basic and acidic residues" evidence="1">
    <location>
        <begin position="1"/>
        <end position="12"/>
    </location>
</feature>
<protein>
    <submittedName>
        <fullName evidence="2">Uncharacterized protein</fullName>
    </submittedName>
</protein>
<proteinExistence type="predicted"/>
<evidence type="ECO:0000313" key="2">
    <source>
        <dbReference type="EMBL" id="PRY21161.1"/>
    </source>
</evidence>
<evidence type="ECO:0000256" key="1">
    <source>
        <dbReference type="SAM" id="MobiDB-lite"/>
    </source>
</evidence>
<keyword evidence="3" id="KW-1185">Reference proteome</keyword>
<dbReference type="OrthoDB" id="7876931at2"/>
<dbReference type="AlphaFoldDB" id="A0A2T0RJ46"/>
<dbReference type="EMBL" id="PVTD01000010">
    <property type="protein sequence ID" value="PRY21161.1"/>
    <property type="molecule type" value="Genomic_DNA"/>
</dbReference>
<gene>
    <name evidence="2" type="ORF">CLV78_11034</name>
</gene>